<feature type="topological domain" description="Extracellular" evidence="8">
    <location>
        <begin position="1"/>
        <end position="4"/>
    </location>
</feature>
<feature type="coiled-coil region" evidence="8">
    <location>
        <begin position="107"/>
        <end position="148"/>
    </location>
</feature>
<dbReference type="GO" id="GO:0000921">
    <property type="term" value="P:septin ring assembly"/>
    <property type="evidence" value="ECO:0007669"/>
    <property type="project" value="InterPro"/>
</dbReference>
<organism evidence="10 11">
    <name type="scientific">Lacicoccus qingdaonensis</name>
    <dbReference type="NCBI Taxonomy" id="576118"/>
    <lineage>
        <taxon>Bacteria</taxon>
        <taxon>Bacillati</taxon>
        <taxon>Bacillota</taxon>
        <taxon>Bacilli</taxon>
        <taxon>Bacillales</taxon>
        <taxon>Salinicoccaceae</taxon>
        <taxon>Lacicoccus</taxon>
    </lineage>
</organism>
<protein>
    <recommendedName>
        <fullName evidence="8">Septation ring formation regulator EzrA</fullName>
    </recommendedName>
</protein>
<evidence type="ECO:0000256" key="1">
    <source>
        <dbReference type="ARBA" id="ARBA00022618"/>
    </source>
</evidence>
<keyword evidence="2 8" id="KW-0812">Transmembrane</keyword>
<evidence type="ECO:0000256" key="7">
    <source>
        <dbReference type="ARBA" id="ARBA00023306"/>
    </source>
</evidence>
<comment type="similarity">
    <text evidence="8">Belongs to the EzrA family.</text>
</comment>
<keyword evidence="6 8" id="KW-0717">Septation</keyword>
<evidence type="ECO:0000256" key="8">
    <source>
        <dbReference type="HAMAP-Rule" id="MF_00728"/>
    </source>
</evidence>
<dbReference type="Pfam" id="PF06160">
    <property type="entry name" value="EzrA"/>
    <property type="match status" value="1"/>
</dbReference>
<evidence type="ECO:0000313" key="11">
    <source>
        <dbReference type="Proteomes" id="UP000199008"/>
    </source>
</evidence>
<feature type="coiled-coil region" evidence="8">
    <location>
        <begin position="364"/>
        <end position="419"/>
    </location>
</feature>
<evidence type="ECO:0000256" key="3">
    <source>
        <dbReference type="ARBA" id="ARBA00022989"/>
    </source>
</evidence>
<name>A0A1G9E0H3_9BACL</name>
<comment type="subcellular location">
    <subcellularLocation>
        <location evidence="8">Cell membrane</location>
        <topology evidence="8">Single-pass membrane protein</topology>
    </subcellularLocation>
    <text evidence="8">Colocalized with FtsZ to the nascent septal site.</text>
</comment>
<evidence type="ECO:0000256" key="4">
    <source>
        <dbReference type="ARBA" id="ARBA00023054"/>
    </source>
</evidence>
<gene>
    <name evidence="8" type="primary">ezrA</name>
    <name evidence="10" type="ORF">SAMN05216216_10744</name>
</gene>
<dbReference type="Proteomes" id="UP000199008">
    <property type="component" value="Unassembled WGS sequence"/>
</dbReference>
<dbReference type="EMBL" id="FNFY01000007">
    <property type="protein sequence ID" value="SDK69578.1"/>
    <property type="molecule type" value="Genomic_DNA"/>
</dbReference>
<evidence type="ECO:0000256" key="6">
    <source>
        <dbReference type="ARBA" id="ARBA00023210"/>
    </source>
</evidence>
<evidence type="ECO:0000256" key="5">
    <source>
        <dbReference type="ARBA" id="ARBA00023136"/>
    </source>
</evidence>
<dbReference type="Gene3D" id="1.20.5.340">
    <property type="match status" value="1"/>
</dbReference>
<comment type="function">
    <text evidence="8">Negative regulator of FtsZ ring formation; modulates the frequency and position of FtsZ ring formation. Inhibits FtsZ ring formation at polar sites. Interacts either with FtsZ or with one of its binding partners to promote depolymerization.</text>
</comment>
<dbReference type="HAMAP" id="MF_00728">
    <property type="entry name" value="EzrA"/>
    <property type="match status" value="1"/>
</dbReference>
<dbReference type="STRING" id="576118.SAMN05216216_10744"/>
<evidence type="ECO:0000313" key="10">
    <source>
        <dbReference type="EMBL" id="SDK69578.1"/>
    </source>
</evidence>
<sequence>MWVYILIGIIVLIAIAVAIVFYIRNTKLEDLNNKYHRLEEVKALPFQDELFKVKDLNLHGEAKELYSGWQKEWQSSYNESVDESKSLLEDAKLDLTKFKFSDSNEKVKQADNTMDSVETKYEQLSGEIDELLEANEKAMIARADAEKIHREAKRDVLASAYQFGEAKGPLEELIDSFEPEINEYDQMKNAGNYVSANKHIEEVHSDLVTLKENMDDIPVLIREVQKDLPAQFQEIRFGCRDLKADGYDLEHVRVENKLSTLKGKLNLVEPLISRLDLDEARKILDDINNNVDDILELIELEVKAKIKVDEDQPLVTDELFHARNSNYTLRTEIHYLKDQYYINDTDIHSIQKFEHEIESLVDIYDEIVTEMSRANARYSEVENRISHIKEQIIGINDEQEQIQEHLVDLRDDAEEARENAYYIQDKKENIYRRLVGSNLPDVPERFVILKNDLDIDLRNIEQYFSKRPLNVQYIKDKVNQTMIELNKFEQESFELLRDAELTEVMIQYGNRFRRDDHDFDAEAREAERMFQESRYKRSLEIIKSALEKVEPGAADKIENEYDDK</sequence>
<dbReference type="InterPro" id="IPR010379">
    <property type="entry name" value="EzrA"/>
</dbReference>
<feature type="topological domain" description="Cytoplasmic" evidence="8">
    <location>
        <begin position="24"/>
        <end position="564"/>
    </location>
</feature>
<reference evidence="11" key="1">
    <citation type="submission" date="2016-10" db="EMBL/GenBank/DDBJ databases">
        <authorList>
            <person name="Varghese N."/>
            <person name="Submissions S."/>
        </authorList>
    </citation>
    <scope>NUCLEOTIDE SEQUENCE [LARGE SCALE GENOMIC DNA]</scope>
    <source>
        <strain evidence="11">CGMCC 1.8895</strain>
    </source>
</reference>
<dbReference type="AlphaFoldDB" id="A0A1G9E0H3"/>
<dbReference type="OrthoDB" id="1654473at2"/>
<keyword evidence="11" id="KW-1185">Reference proteome</keyword>
<feature type="transmembrane region" description="Helical" evidence="9">
    <location>
        <begin position="6"/>
        <end position="23"/>
    </location>
</feature>
<accession>A0A1G9E0H3</accession>
<evidence type="ECO:0000256" key="9">
    <source>
        <dbReference type="SAM" id="Phobius"/>
    </source>
</evidence>
<keyword evidence="1 8" id="KW-0132">Cell division</keyword>
<dbReference type="RefSeq" id="WP_092985624.1">
    <property type="nucleotide sequence ID" value="NZ_FNFY01000007.1"/>
</dbReference>
<keyword evidence="4 8" id="KW-0175">Coiled coil</keyword>
<keyword evidence="8" id="KW-1003">Cell membrane</keyword>
<keyword evidence="3 8" id="KW-1133">Transmembrane helix</keyword>
<keyword evidence="5 8" id="KW-0472">Membrane</keyword>
<dbReference type="GO" id="GO:0005940">
    <property type="term" value="C:septin ring"/>
    <property type="evidence" value="ECO:0007669"/>
    <property type="project" value="InterPro"/>
</dbReference>
<dbReference type="GO" id="GO:0000917">
    <property type="term" value="P:division septum assembly"/>
    <property type="evidence" value="ECO:0007669"/>
    <property type="project" value="UniProtKB-KW"/>
</dbReference>
<dbReference type="GO" id="GO:0005886">
    <property type="term" value="C:plasma membrane"/>
    <property type="evidence" value="ECO:0007669"/>
    <property type="project" value="UniProtKB-SubCell"/>
</dbReference>
<evidence type="ECO:0000256" key="2">
    <source>
        <dbReference type="ARBA" id="ARBA00022692"/>
    </source>
</evidence>
<keyword evidence="7 8" id="KW-0131">Cell cycle</keyword>
<proteinExistence type="inferred from homology"/>